<reference evidence="2" key="1">
    <citation type="journal article" date="2015" name="Nat. Genet.">
        <title>The genome and transcriptome of the zoonotic hookworm Ancylostoma ceylanicum identify infection-specific gene families.</title>
        <authorList>
            <person name="Schwarz E.M."/>
            <person name="Hu Y."/>
            <person name="Antoshechkin I."/>
            <person name="Miller M.M."/>
            <person name="Sternberg P.W."/>
            <person name="Aroian R.V."/>
        </authorList>
    </citation>
    <scope>NUCLEOTIDE SEQUENCE</scope>
    <source>
        <strain evidence="2">HY135</strain>
    </source>
</reference>
<keyword evidence="2" id="KW-1185">Reference proteome</keyword>
<protein>
    <submittedName>
        <fullName evidence="1">Uncharacterized protein</fullName>
    </submittedName>
</protein>
<evidence type="ECO:0000313" key="1">
    <source>
        <dbReference type="EMBL" id="EYC33609.1"/>
    </source>
</evidence>
<dbReference type="AlphaFoldDB" id="A0A016W1A4"/>
<name>A0A016W1A4_9BILA</name>
<dbReference type="Proteomes" id="UP000024635">
    <property type="component" value="Unassembled WGS sequence"/>
</dbReference>
<comment type="caution">
    <text evidence="1">The sequence shown here is derived from an EMBL/GenBank/DDBJ whole genome shotgun (WGS) entry which is preliminary data.</text>
</comment>
<sequence length="94" mass="11171">MMFWFLKDPFVNRCEFRNGYFFCNDAERPQLTSRAIYTGCVRLTRVRLYDEESGLVASQSQLSRTHLRPRNGRAFFSLRISCRVDRPSSKIIRK</sequence>
<evidence type="ECO:0000313" key="2">
    <source>
        <dbReference type="Proteomes" id="UP000024635"/>
    </source>
</evidence>
<accession>A0A016W1A4</accession>
<gene>
    <name evidence="1" type="primary">Acey_s0002.g893</name>
    <name evidence="1" type="ORF">Y032_0002g893</name>
</gene>
<dbReference type="EMBL" id="JARK01001338">
    <property type="protein sequence ID" value="EYC33609.1"/>
    <property type="molecule type" value="Genomic_DNA"/>
</dbReference>
<proteinExistence type="predicted"/>
<organism evidence="1 2">
    <name type="scientific">Ancylostoma ceylanicum</name>
    <dbReference type="NCBI Taxonomy" id="53326"/>
    <lineage>
        <taxon>Eukaryota</taxon>
        <taxon>Metazoa</taxon>
        <taxon>Ecdysozoa</taxon>
        <taxon>Nematoda</taxon>
        <taxon>Chromadorea</taxon>
        <taxon>Rhabditida</taxon>
        <taxon>Rhabditina</taxon>
        <taxon>Rhabditomorpha</taxon>
        <taxon>Strongyloidea</taxon>
        <taxon>Ancylostomatidae</taxon>
        <taxon>Ancylostomatinae</taxon>
        <taxon>Ancylostoma</taxon>
    </lineage>
</organism>